<dbReference type="AlphaFoldDB" id="A0A5C3N041"/>
<dbReference type="InterPro" id="IPR045340">
    <property type="entry name" value="DUF6533"/>
</dbReference>
<keyword evidence="4" id="KW-1185">Reference proteome</keyword>
<proteinExistence type="predicted"/>
<evidence type="ECO:0000256" key="1">
    <source>
        <dbReference type="SAM" id="Phobius"/>
    </source>
</evidence>
<organism evidence="3 4">
    <name type="scientific">Heliocybe sulcata</name>
    <dbReference type="NCBI Taxonomy" id="5364"/>
    <lineage>
        <taxon>Eukaryota</taxon>
        <taxon>Fungi</taxon>
        <taxon>Dikarya</taxon>
        <taxon>Basidiomycota</taxon>
        <taxon>Agaricomycotina</taxon>
        <taxon>Agaricomycetes</taxon>
        <taxon>Gloeophyllales</taxon>
        <taxon>Gloeophyllaceae</taxon>
        <taxon>Heliocybe</taxon>
    </lineage>
</organism>
<reference evidence="3 4" key="1">
    <citation type="journal article" date="2019" name="Nat. Ecol. Evol.">
        <title>Megaphylogeny resolves global patterns of mushroom evolution.</title>
        <authorList>
            <person name="Varga T."/>
            <person name="Krizsan K."/>
            <person name="Foldi C."/>
            <person name="Dima B."/>
            <person name="Sanchez-Garcia M."/>
            <person name="Sanchez-Ramirez S."/>
            <person name="Szollosi G.J."/>
            <person name="Szarkandi J.G."/>
            <person name="Papp V."/>
            <person name="Albert L."/>
            <person name="Andreopoulos W."/>
            <person name="Angelini C."/>
            <person name="Antonin V."/>
            <person name="Barry K.W."/>
            <person name="Bougher N.L."/>
            <person name="Buchanan P."/>
            <person name="Buyck B."/>
            <person name="Bense V."/>
            <person name="Catcheside P."/>
            <person name="Chovatia M."/>
            <person name="Cooper J."/>
            <person name="Damon W."/>
            <person name="Desjardin D."/>
            <person name="Finy P."/>
            <person name="Geml J."/>
            <person name="Haridas S."/>
            <person name="Hughes K."/>
            <person name="Justo A."/>
            <person name="Karasinski D."/>
            <person name="Kautmanova I."/>
            <person name="Kiss B."/>
            <person name="Kocsube S."/>
            <person name="Kotiranta H."/>
            <person name="LaButti K.M."/>
            <person name="Lechner B.E."/>
            <person name="Liimatainen K."/>
            <person name="Lipzen A."/>
            <person name="Lukacs Z."/>
            <person name="Mihaltcheva S."/>
            <person name="Morgado L.N."/>
            <person name="Niskanen T."/>
            <person name="Noordeloos M.E."/>
            <person name="Ohm R.A."/>
            <person name="Ortiz-Santana B."/>
            <person name="Ovrebo C."/>
            <person name="Racz N."/>
            <person name="Riley R."/>
            <person name="Savchenko A."/>
            <person name="Shiryaev A."/>
            <person name="Soop K."/>
            <person name="Spirin V."/>
            <person name="Szebenyi C."/>
            <person name="Tomsovsky M."/>
            <person name="Tulloss R.E."/>
            <person name="Uehling J."/>
            <person name="Grigoriev I.V."/>
            <person name="Vagvolgyi C."/>
            <person name="Papp T."/>
            <person name="Martin F.M."/>
            <person name="Miettinen O."/>
            <person name="Hibbett D.S."/>
            <person name="Nagy L.G."/>
        </authorList>
    </citation>
    <scope>NUCLEOTIDE SEQUENCE [LARGE SCALE GENOMIC DNA]</scope>
    <source>
        <strain evidence="3 4">OMC1185</strain>
    </source>
</reference>
<evidence type="ECO:0000259" key="2">
    <source>
        <dbReference type="Pfam" id="PF20151"/>
    </source>
</evidence>
<evidence type="ECO:0000313" key="4">
    <source>
        <dbReference type="Proteomes" id="UP000305948"/>
    </source>
</evidence>
<keyword evidence="1" id="KW-0812">Transmembrane</keyword>
<dbReference type="EMBL" id="ML213516">
    <property type="protein sequence ID" value="TFK49408.1"/>
    <property type="molecule type" value="Genomic_DNA"/>
</dbReference>
<feature type="domain" description="DUF6533" evidence="2">
    <location>
        <begin position="20"/>
        <end position="67"/>
    </location>
</feature>
<feature type="transmembrane region" description="Helical" evidence="1">
    <location>
        <begin position="210"/>
        <end position="231"/>
    </location>
</feature>
<dbReference type="OrthoDB" id="3346251at2759"/>
<accession>A0A5C3N041</accession>
<protein>
    <recommendedName>
        <fullName evidence="2">DUF6533 domain-containing protein</fullName>
    </recommendedName>
</protein>
<evidence type="ECO:0000313" key="3">
    <source>
        <dbReference type="EMBL" id="TFK49408.1"/>
    </source>
</evidence>
<dbReference type="Proteomes" id="UP000305948">
    <property type="component" value="Unassembled WGS sequence"/>
</dbReference>
<sequence length="353" mass="40284">MSLFDHPWKQPDLTTSTDEYLRVASLSIALYDYIITLPAEWRFYSSQRSLLQPSFSCCLFFLIRYVSALVMVLSNIGFFSRSFIAESCRRYYIVAPIFKVFQSMISQTILGLRTYNISRRSRVVGAVLLVLFLIVTVLQWFTNMYERMPISDSVSCVPGNAEEHLVAWLYYLFSMFYDFATLCISVYYLSQFTAKRSKSTRLARAIRMMLYDGLAYFVALTGVNIFNTILYRASDEALQSASASLGYAVTWIMSQKILIRLHNAAADHAQDTAPAVIVAHPLRSARDINDAVRSQFELNSIDHVSKAGHAEEQQQLSVEVRVERFMTVEYDPEAYGRESHGLRSIWGSASGHR</sequence>
<feature type="transmembrane region" description="Helical" evidence="1">
    <location>
        <begin position="168"/>
        <end position="189"/>
    </location>
</feature>
<dbReference type="Pfam" id="PF20151">
    <property type="entry name" value="DUF6533"/>
    <property type="match status" value="1"/>
</dbReference>
<name>A0A5C3N041_9AGAM</name>
<feature type="transmembrane region" description="Helical" evidence="1">
    <location>
        <begin position="123"/>
        <end position="141"/>
    </location>
</feature>
<feature type="transmembrane region" description="Helical" evidence="1">
    <location>
        <begin position="59"/>
        <end position="79"/>
    </location>
</feature>
<gene>
    <name evidence="3" type="ORF">OE88DRAFT_1662981</name>
</gene>
<keyword evidence="1" id="KW-1133">Transmembrane helix</keyword>
<keyword evidence="1" id="KW-0472">Membrane</keyword>
<dbReference type="STRING" id="5364.A0A5C3N041"/>